<evidence type="ECO:0000256" key="5">
    <source>
        <dbReference type="SAM" id="Phobius"/>
    </source>
</evidence>
<dbReference type="PANTHER" id="PTHR23051">
    <property type="entry name" value="SOLUTE CARRIER FAMILY 35, MEMBER F5"/>
    <property type="match status" value="1"/>
</dbReference>
<keyword evidence="2 5" id="KW-0812">Transmembrane</keyword>
<evidence type="ECO:0000256" key="1">
    <source>
        <dbReference type="ARBA" id="ARBA00004141"/>
    </source>
</evidence>
<comment type="subcellular location">
    <subcellularLocation>
        <location evidence="1">Membrane</location>
        <topology evidence="1">Multi-pass membrane protein</topology>
    </subcellularLocation>
</comment>
<dbReference type="Pfam" id="PF13127">
    <property type="entry name" value="DUF3955"/>
    <property type="match status" value="1"/>
</dbReference>
<evidence type="ECO:0000259" key="6">
    <source>
        <dbReference type="Pfam" id="PF00892"/>
    </source>
</evidence>
<feature type="transmembrane region" description="Helical" evidence="5">
    <location>
        <begin position="190"/>
        <end position="209"/>
    </location>
</feature>
<feature type="transmembrane region" description="Helical" evidence="5">
    <location>
        <begin position="241"/>
        <end position="260"/>
    </location>
</feature>
<dbReference type="InterPro" id="IPR000620">
    <property type="entry name" value="EamA_dom"/>
</dbReference>
<organism evidence="8 9">
    <name type="scientific">Septoria linicola</name>
    <dbReference type="NCBI Taxonomy" id="215465"/>
    <lineage>
        <taxon>Eukaryota</taxon>
        <taxon>Fungi</taxon>
        <taxon>Dikarya</taxon>
        <taxon>Ascomycota</taxon>
        <taxon>Pezizomycotina</taxon>
        <taxon>Dothideomycetes</taxon>
        <taxon>Dothideomycetidae</taxon>
        <taxon>Mycosphaerellales</taxon>
        <taxon>Mycosphaerellaceae</taxon>
        <taxon>Septoria</taxon>
    </lineage>
</organism>
<keyword evidence="4 5" id="KW-0472">Membrane</keyword>
<evidence type="ECO:0000256" key="3">
    <source>
        <dbReference type="ARBA" id="ARBA00022989"/>
    </source>
</evidence>
<dbReference type="Proteomes" id="UP001056384">
    <property type="component" value="Chromosome 4"/>
</dbReference>
<dbReference type="PANTHER" id="PTHR23051:SF0">
    <property type="entry name" value="SOLUTE CARRIER FAMILY 35 MEMBER F5"/>
    <property type="match status" value="1"/>
</dbReference>
<feature type="transmembrane region" description="Helical" evidence="5">
    <location>
        <begin position="48"/>
        <end position="68"/>
    </location>
</feature>
<feature type="transmembrane region" description="Helical" evidence="5">
    <location>
        <begin position="280"/>
        <end position="301"/>
    </location>
</feature>
<dbReference type="InterPro" id="IPR025016">
    <property type="entry name" value="DUF3955"/>
</dbReference>
<sequence length="451" mass="50226">MSSLPPPTANERFEPPALDLGDHGNAAASIRSVRTTRSVISLGKWRRAAGLFLLGVTIFGWTSTNFLASSIFSDDTYSKPYFVTYINTSFFIIPLIPILIRRAHQNPEELRRWKDEVQNTFQRRYTPLKQEEGEGLGYDDSPVLRSTSNLLEEPIEESHVLSAKDLHIPPSDASEAPLTLPEIAKLSLEFCLLWFLANYFVAACLQYTTVASSTILTSTSSVFTLLFGAIFKVERFTVRKLLGVLASLAGIILISSLDLSGRTNDDEHRGDFPEKTLREIAIGDFLAFLSAVMYGLYAVFMKKRIGDESRVNMPVFFGFVGLINVLLLWPGLFIFHWTNIETFELPPDWRVTLVIILNSVGSLVSDMAWAYAVLLTSPIVVTVGLSMTIPLSLIGQMVLDNQTAGPWYWLGASIVVLSFLFVNHEEKKDDEIPLPITEDGPSIAGLEILPR</sequence>
<evidence type="ECO:0000313" key="8">
    <source>
        <dbReference type="EMBL" id="USW52061.1"/>
    </source>
</evidence>
<dbReference type="GO" id="GO:0000329">
    <property type="term" value="C:fungal-type vacuole membrane"/>
    <property type="evidence" value="ECO:0007669"/>
    <property type="project" value="TreeGrafter"/>
</dbReference>
<evidence type="ECO:0000256" key="4">
    <source>
        <dbReference type="ARBA" id="ARBA00023136"/>
    </source>
</evidence>
<dbReference type="AlphaFoldDB" id="A0A9Q9AWQ5"/>
<feature type="domain" description="EamA" evidence="6">
    <location>
        <begin position="194"/>
        <end position="255"/>
    </location>
</feature>
<feature type="transmembrane region" description="Helical" evidence="5">
    <location>
        <begin position="405"/>
        <end position="422"/>
    </location>
</feature>
<accession>A0A9Q9AWQ5</accession>
<keyword evidence="9" id="KW-1185">Reference proteome</keyword>
<reference evidence="8" key="1">
    <citation type="submission" date="2022-06" db="EMBL/GenBank/DDBJ databases">
        <title>Complete genome sequences of two strains of the flax pathogen Septoria linicola.</title>
        <authorList>
            <person name="Lapalu N."/>
            <person name="Simon A."/>
            <person name="Demenou B."/>
            <person name="Paumier D."/>
            <person name="Guillot M.-P."/>
            <person name="Gout L."/>
            <person name="Valade R."/>
        </authorList>
    </citation>
    <scope>NUCLEOTIDE SEQUENCE</scope>
    <source>
        <strain evidence="8">SE15195</strain>
    </source>
</reference>
<feature type="transmembrane region" description="Helical" evidence="5">
    <location>
        <begin position="80"/>
        <end position="100"/>
    </location>
</feature>
<feature type="domain" description="EamA" evidence="6">
    <location>
        <begin position="282"/>
        <end position="423"/>
    </location>
</feature>
<name>A0A9Q9AWQ5_9PEZI</name>
<gene>
    <name evidence="8" type="ORF">Slin15195_G053800</name>
</gene>
<feature type="transmembrane region" description="Helical" evidence="5">
    <location>
        <begin position="313"/>
        <end position="337"/>
    </location>
</feature>
<feature type="transmembrane region" description="Helical" evidence="5">
    <location>
        <begin position="215"/>
        <end position="234"/>
    </location>
</feature>
<evidence type="ECO:0000259" key="7">
    <source>
        <dbReference type="Pfam" id="PF13127"/>
    </source>
</evidence>
<dbReference type="EMBL" id="CP099421">
    <property type="protein sequence ID" value="USW52061.1"/>
    <property type="molecule type" value="Genomic_DNA"/>
</dbReference>
<feature type="transmembrane region" description="Helical" evidence="5">
    <location>
        <begin position="349"/>
        <end position="372"/>
    </location>
</feature>
<keyword evidence="3 5" id="KW-1133">Transmembrane helix</keyword>
<feature type="domain" description="DUF3955" evidence="7">
    <location>
        <begin position="50"/>
        <end position="100"/>
    </location>
</feature>
<dbReference type="Pfam" id="PF00892">
    <property type="entry name" value="EamA"/>
    <property type="match status" value="2"/>
</dbReference>
<proteinExistence type="predicted"/>
<evidence type="ECO:0000313" key="9">
    <source>
        <dbReference type="Proteomes" id="UP001056384"/>
    </source>
</evidence>
<evidence type="ECO:0000256" key="2">
    <source>
        <dbReference type="ARBA" id="ARBA00022692"/>
    </source>
</evidence>
<protein>
    <submittedName>
        <fullName evidence="8">EamA domain-containing protein</fullName>
    </submittedName>
</protein>
<dbReference type="SUPFAM" id="SSF103481">
    <property type="entry name" value="Multidrug resistance efflux transporter EmrE"/>
    <property type="match status" value="2"/>
</dbReference>
<feature type="transmembrane region" description="Helical" evidence="5">
    <location>
        <begin position="379"/>
        <end position="399"/>
    </location>
</feature>
<dbReference type="InterPro" id="IPR037185">
    <property type="entry name" value="EmrE-like"/>
</dbReference>